<protein>
    <submittedName>
        <fullName evidence="2">Hydroxyacylglutathione hydrolase</fullName>
    </submittedName>
</protein>
<reference evidence="2 3" key="1">
    <citation type="submission" date="2018-06" db="EMBL/GenBank/DDBJ databases">
        <title>Genomic Encyclopedia of Type Strains, Phase III (KMG-III): the genomes of soil and plant-associated and newly described type strains.</title>
        <authorList>
            <person name="Whitman W."/>
        </authorList>
    </citation>
    <scope>NUCLEOTIDE SEQUENCE [LARGE SCALE GENOMIC DNA]</scope>
    <source>
        <strain evidence="2 3">CECT 9025</strain>
    </source>
</reference>
<feature type="domain" description="Metallo-beta-lactamase" evidence="1">
    <location>
        <begin position="35"/>
        <end position="213"/>
    </location>
</feature>
<dbReference type="SMART" id="SM00849">
    <property type="entry name" value="Lactamase_B"/>
    <property type="match status" value="1"/>
</dbReference>
<dbReference type="InterPro" id="IPR036388">
    <property type="entry name" value="WH-like_DNA-bd_sf"/>
</dbReference>
<evidence type="ECO:0000259" key="1">
    <source>
        <dbReference type="SMART" id="SM00849"/>
    </source>
</evidence>
<keyword evidence="2" id="KW-0378">Hydrolase</keyword>
<organism evidence="2 3">
    <name type="scientific">Pseudoroseicyclus aestuarii</name>
    <dbReference type="NCBI Taxonomy" id="1795041"/>
    <lineage>
        <taxon>Bacteria</taxon>
        <taxon>Pseudomonadati</taxon>
        <taxon>Pseudomonadota</taxon>
        <taxon>Alphaproteobacteria</taxon>
        <taxon>Rhodobacterales</taxon>
        <taxon>Paracoccaceae</taxon>
        <taxon>Pseudoroseicyclus</taxon>
    </lineage>
</organism>
<dbReference type="SUPFAM" id="SSF56281">
    <property type="entry name" value="Metallo-hydrolase/oxidoreductase"/>
    <property type="match status" value="1"/>
</dbReference>
<keyword evidence="3" id="KW-1185">Reference proteome</keyword>
<dbReference type="EMBL" id="QJTE01000009">
    <property type="protein sequence ID" value="PYE80903.1"/>
    <property type="molecule type" value="Genomic_DNA"/>
</dbReference>
<dbReference type="InterPro" id="IPR050662">
    <property type="entry name" value="Sec-metab_biosynth-thioest"/>
</dbReference>
<sequence length="300" mass="30708">MTRQGKETMQPGPAELAPDVIRVLAPNPSALTGPGTNSYILGRQAPLVIDPGPEDPAHLRALMTALGGRPCGGIVVTHAHLDHSALAPALAQATGAPVYAFGGPRAGQSATMARLEAAGLPAGPGLDEGFRFDRPLGHGAVLQTPEGPMRALHVPGHLGNHLCLVRNGMGFSGDLVLGWTSTAIVPPQGDLADYRASLALLQREGLDILYPGHGEPVTDPAARIAMLLSHRQEREDQLRAALAEAPGTPAALALRLYGPLPEGVAAAASATVLSHLLDLLARGLATCDVPPGPAASFAAA</sequence>
<name>A0A318SM75_9RHOB</name>
<dbReference type="Pfam" id="PF00753">
    <property type="entry name" value="Lactamase_B"/>
    <property type="match status" value="1"/>
</dbReference>
<dbReference type="PANTHER" id="PTHR23131">
    <property type="entry name" value="ENDORIBONUCLEASE LACTB2"/>
    <property type="match status" value="1"/>
</dbReference>
<accession>A0A318SM75</accession>
<dbReference type="AlphaFoldDB" id="A0A318SM75"/>
<evidence type="ECO:0000313" key="3">
    <source>
        <dbReference type="Proteomes" id="UP000248311"/>
    </source>
</evidence>
<dbReference type="CDD" id="cd16278">
    <property type="entry name" value="metallo-hydrolase-like_MBL-fold"/>
    <property type="match status" value="1"/>
</dbReference>
<proteinExistence type="predicted"/>
<dbReference type="InterPro" id="IPR001279">
    <property type="entry name" value="Metallo-B-lactamas"/>
</dbReference>
<dbReference type="InterPro" id="IPR036866">
    <property type="entry name" value="RibonucZ/Hydroxyglut_hydro"/>
</dbReference>
<dbReference type="Proteomes" id="UP000248311">
    <property type="component" value="Unassembled WGS sequence"/>
</dbReference>
<dbReference type="PANTHER" id="PTHR23131:SF0">
    <property type="entry name" value="ENDORIBONUCLEASE LACTB2"/>
    <property type="match status" value="1"/>
</dbReference>
<evidence type="ECO:0000313" key="2">
    <source>
        <dbReference type="EMBL" id="PYE80903.1"/>
    </source>
</evidence>
<dbReference type="GO" id="GO:0016787">
    <property type="term" value="F:hydrolase activity"/>
    <property type="evidence" value="ECO:0007669"/>
    <property type="project" value="UniProtKB-KW"/>
</dbReference>
<gene>
    <name evidence="2" type="ORF">DFP88_10935</name>
</gene>
<dbReference type="Gene3D" id="3.60.15.10">
    <property type="entry name" value="Ribonuclease Z/Hydroxyacylglutathione hydrolase-like"/>
    <property type="match status" value="1"/>
</dbReference>
<dbReference type="Gene3D" id="1.10.10.10">
    <property type="entry name" value="Winged helix-like DNA-binding domain superfamily/Winged helix DNA-binding domain"/>
    <property type="match status" value="1"/>
</dbReference>
<comment type="caution">
    <text evidence="2">The sequence shown here is derived from an EMBL/GenBank/DDBJ whole genome shotgun (WGS) entry which is preliminary data.</text>
</comment>